<keyword evidence="2" id="KW-1185">Reference proteome</keyword>
<dbReference type="EMBL" id="BMAT01012655">
    <property type="protein sequence ID" value="GFR96172.1"/>
    <property type="molecule type" value="Genomic_DNA"/>
</dbReference>
<evidence type="ECO:0000313" key="2">
    <source>
        <dbReference type="Proteomes" id="UP000762676"/>
    </source>
</evidence>
<gene>
    <name evidence="1" type="ORF">ElyMa_006291600</name>
</gene>
<accession>A0AAV4HDE0</accession>
<name>A0AAV4HDE0_9GAST</name>
<dbReference type="Proteomes" id="UP000762676">
    <property type="component" value="Unassembled WGS sequence"/>
</dbReference>
<sequence>MVSVPGSSVTLVSEGAECLMVSKRLFLQHANIRSLRVAGDMVMTFPTAETLESKVKENRKWKSYKSDLVQRVMRHGVTV</sequence>
<evidence type="ECO:0000313" key="1">
    <source>
        <dbReference type="EMBL" id="GFR96172.1"/>
    </source>
</evidence>
<dbReference type="AlphaFoldDB" id="A0AAV4HDE0"/>
<comment type="caution">
    <text evidence="1">The sequence shown here is derived from an EMBL/GenBank/DDBJ whole genome shotgun (WGS) entry which is preliminary data.</text>
</comment>
<proteinExistence type="predicted"/>
<protein>
    <submittedName>
        <fullName evidence="1">Cyclic nucleotide-binding domain-containing protein 2-like</fullName>
    </submittedName>
</protein>
<reference evidence="1 2" key="1">
    <citation type="journal article" date="2021" name="Elife">
        <title>Chloroplast acquisition without the gene transfer in kleptoplastic sea slugs, Plakobranchus ocellatus.</title>
        <authorList>
            <person name="Maeda T."/>
            <person name="Takahashi S."/>
            <person name="Yoshida T."/>
            <person name="Shimamura S."/>
            <person name="Takaki Y."/>
            <person name="Nagai Y."/>
            <person name="Toyoda A."/>
            <person name="Suzuki Y."/>
            <person name="Arimoto A."/>
            <person name="Ishii H."/>
            <person name="Satoh N."/>
            <person name="Nishiyama T."/>
            <person name="Hasebe M."/>
            <person name="Maruyama T."/>
            <person name="Minagawa J."/>
            <person name="Obokata J."/>
            <person name="Shigenobu S."/>
        </authorList>
    </citation>
    <scope>NUCLEOTIDE SEQUENCE [LARGE SCALE GENOMIC DNA]</scope>
</reference>
<organism evidence="1 2">
    <name type="scientific">Elysia marginata</name>
    <dbReference type="NCBI Taxonomy" id="1093978"/>
    <lineage>
        <taxon>Eukaryota</taxon>
        <taxon>Metazoa</taxon>
        <taxon>Spiralia</taxon>
        <taxon>Lophotrochozoa</taxon>
        <taxon>Mollusca</taxon>
        <taxon>Gastropoda</taxon>
        <taxon>Heterobranchia</taxon>
        <taxon>Euthyneura</taxon>
        <taxon>Panpulmonata</taxon>
        <taxon>Sacoglossa</taxon>
        <taxon>Placobranchoidea</taxon>
        <taxon>Plakobranchidae</taxon>
        <taxon>Elysia</taxon>
    </lineage>
</organism>